<dbReference type="AlphaFoldDB" id="A0A5C3KY01"/>
<feature type="domain" description="Amino acid permease/ SLC12A" evidence="8">
    <location>
        <begin position="4"/>
        <end position="460"/>
    </location>
</feature>
<evidence type="ECO:0000256" key="4">
    <source>
        <dbReference type="ARBA" id="ARBA00022970"/>
    </source>
</evidence>
<keyword evidence="5 7" id="KW-1133">Transmembrane helix</keyword>
<feature type="transmembrane region" description="Helical" evidence="7">
    <location>
        <begin position="360"/>
        <end position="385"/>
    </location>
</feature>
<feature type="transmembrane region" description="Helical" evidence="7">
    <location>
        <begin position="139"/>
        <end position="158"/>
    </location>
</feature>
<keyword evidence="3 7" id="KW-0812">Transmembrane</keyword>
<keyword evidence="2" id="KW-0813">Transport</keyword>
<evidence type="ECO:0000256" key="6">
    <source>
        <dbReference type="ARBA" id="ARBA00023136"/>
    </source>
</evidence>
<dbReference type="Gene3D" id="1.20.1740.10">
    <property type="entry name" value="Amino acid/polyamine transporter I"/>
    <property type="match status" value="1"/>
</dbReference>
<feature type="transmembrane region" description="Helical" evidence="7">
    <location>
        <begin position="234"/>
        <end position="254"/>
    </location>
</feature>
<accession>A0A5C3KY01</accession>
<dbReference type="OrthoDB" id="10062876at2759"/>
<dbReference type="PANTHER" id="PTHR43341:SF1">
    <property type="entry name" value="GENERAL AMINO-ACID PERMEASE GAP1"/>
    <property type="match status" value="1"/>
</dbReference>
<sequence length="479" mass="51897">KSLSMIALAGMIGTGLFLSSGKALAQSGPLGCVLGFLTMGTVTASIALISAEMSAFKPVGGGFVRHAGLWIDRSCGIIIGWNFWYSMAVTMPAELSAATTLLGFWNPAQSVLIPIGVLWLGITLINLAPVRFYGEFEFYFALLKVIFIITFVLSGLLLDLGVLGGDYVGLRYWQPPFPLIREFFFEGVGGRFAGFWSTMISAAFAYGNVQIVAIAGAETCNPRKSIPAALKTTFIRVVFFYVLSIFVISILVPANDPRLNLDSGTAVHSPFVIAFSRAGIKAVPSIFNAMIFLSAVSSANACTFLASRTLHGLALDGNAPAAFLKLNRYHIPYKAVMASSAWGAVALLSLNGGVFQAFTWLVSLVATSGLVSWVVICVSYLRFFQGLKVQGISRSELPYKSPLQPYLTYYALSMNIAIVITSGWTSFIGGFKGVSFLSNYLNCFIVPLAYISCKIWLKDPFIPLECIDFRTELEGIREE</sequence>
<dbReference type="PIRSF" id="PIRSF006060">
    <property type="entry name" value="AA_transporter"/>
    <property type="match status" value="1"/>
</dbReference>
<organism evidence="9 10">
    <name type="scientific">Coprinopsis marcescibilis</name>
    <name type="common">Agaric fungus</name>
    <name type="synonym">Psathyrella marcescibilis</name>
    <dbReference type="NCBI Taxonomy" id="230819"/>
    <lineage>
        <taxon>Eukaryota</taxon>
        <taxon>Fungi</taxon>
        <taxon>Dikarya</taxon>
        <taxon>Basidiomycota</taxon>
        <taxon>Agaricomycotina</taxon>
        <taxon>Agaricomycetes</taxon>
        <taxon>Agaricomycetidae</taxon>
        <taxon>Agaricales</taxon>
        <taxon>Agaricineae</taxon>
        <taxon>Psathyrellaceae</taxon>
        <taxon>Coprinopsis</taxon>
    </lineage>
</organism>
<evidence type="ECO:0000256" key="5">
    <source>
        <dbReference type="ARBA" id="ARBA00022989"/>
    </source>
</evidence>
<dbReference type="EMBL" id="ML210185">
    <property type="protein sequence ID" value="TFK25531.1"/>
    <property type="molecule type" value="Genomic_DNA"/>
</dbReference>
<protein>
    <recommendedName>
        <fullName evidence="8">Amino acid permease/ SLC12A domain-containing protein</fullName>
    </recommendedName>
</protein>
<evidence type="ECO:0000313" key="10">
    <source>
        <dbReference type="Proteomes" id="UP000307440"/>
    </source>
</evidence>
<dbReference type="InterPro" id="IPR050524">
    <property type="entry name" value="APC_YAT"/>
</dbReference>
<feature type="transmembrane region" description="Helical" evidence="7">
    <location>
        <begin position="406"/>
        <end position="427"/>
    </location>
</feature>
<comment type="subcellular location">
    <subcellularLocation>
        <location evidence="1">Membrane</location>
        <topology evidence="1">Multi-pass membrane protein</topology>
    </subcellularLocation>
</comment>
<evidence type="ECO:0000313" key="9">
    <source>
        <dbReference type="EMBL" id="TFK25531.1"/>
    </source>
</evidence>
<feature type="non-terminal residue" evidence="9">
    <location>
        <position position="479"/>
    </location>
</feature>
<dbReference type="GO" id="GO:0015171">
    <property type="term" value="F:amino acid transmembrane transporter activity"/>
    <property type="evidence" value="ECO:0007669"/>
    <property type="project" value="TreeGrafter"/>
</dbReference>
<evidence type="ECO:0000256" key="1">
    <source>
        <dbReference type="ARBA" id="ARBA00004141"/>
    </source>
</evidence>
<name>A0A5C3KY01_COPMA</name>
<dbReference type="STRING" id="230819.A0A5C3KY01"/>
<feature type="transmembrane region" description="Helical" evidence="7">
    <location>
        <begin position="193"/>
        <end position="214"/>
    </location>
</feature>
<keyword evidence="6 7" id="KW-0472">Membrane</keyword>
<evidence type="ECO:0000256" key="2">
    <source>
        <dbReference type="ARBA" id="ARBA00022448"/>
    </source>
</evidence>
<dbReference type="GO" id="GO:0016020">
    <property type="term" value="C:membrane"/>
    <property type="evidence" value="ECO:0007669"/>
    <property type="project" value="UniProtKB-SubCell"/>
</dbReference>
<keyword evidence="10" id="KW-1185">Reference proteome</keyword>
<dbReference type="FunFam" id="1.20.1740.10:FF:000001">
    <property type="entry name" value="Amino acid permease"/>
    <property type="match status" value="1"/>
</dbReference>
<dbReference type="PANTHER" id="PTHR43341">
    <property type="entry name" value="AMINO ACID PERMEASE"/>
    <property type="match status" value="1"/>
</dbReference>
<gene>
    <name evidence="9" type="ORF">FA15DRAFT_563079</name>
</gene>
<feature type="transmembrane region" description="Helical" evidence="7">
    <location>
        <begin position="335"/>
        <end position="354"/>
    </location>
</feature>
<dbReference type="Proteomes" id="UP000307440">
    <property type="component" value="Unassembled WGS sequence"/>
</dbReference>
<evidence type="ECO:0000256" key="3">
    <source>
        <dbReference type="ARBA" id="ARBA00022692"/>
    </source>
</evidence>
<feature type="transmembrane region" description="Helical" evidence="7">
    <location>
        <begin position="35"/>
        <end position="55"/>
    </location>
</feature>
<evidence type="ECO:0000259" key="8">
    <source>
        <dbReference type="Pfam" id="PF00324"/>
    </source>
</evidence>
<evidence type="ECO:0000256" key="7">
    <source>
        <dbReference type="SAM" id="Phobius"/>
    </source>
</evidence>
<feature type="transmembrane region" description="Helical" evidence="7">
    <location>
        <begin position="104"/>
        <end position="127"/>
    </location>
</feature>
<dbReference type="InterPro" id="IPR004841">
    <property type="entry name" value="AA-permease/SLC12A_dom"/>
</dbReference>
<reference evidence="9 10" key="1">
    <citation type="journal article" date="2019" name="Nat. Ecol. Evol.">
        <title>Megaphylogeny resolves global patterns of mushroom evolution.</title>
        <authorList>
            <person name="Varga T."/>
            <person name="Krizsan K."/>
            <person name="Foldi C."/>
            <person name="Dima B."/>
            <person name="Sanchez-Garcia M."/>
            <person name="Sanchez-Ramirez S."/>
            <person name="Szollosi G.J."/>
            <person name="Szarkandi J.G."/>
            <person name="Papp V."/>
            <person name="Albert L."/>
            <person name="Andreopoulos W."/>
            <person name="Angelini C."/>
            <person name="Antonin V."/>
            <person name="Barry K.W."/>
            <person name="Bougher N.L."/>
            <person name="Buchanan P."/>
            <person name="Buyck B."/>
            <person name="Bense V."/>
            <person name="Catcheside P."/>
            <person name="Chovatia M."/>
            <person name="Cooper J."/>
            <person name="Damon W."/>
            <person name="Desjardin D."/>
            <person name="Finy P."/>
            <person name="Geml J."/>
            <person name="Haridas S."/>
            <person name="Hughes K."/>
            <person name="Justo A."/>
            <person name="Karasinski D."/>
            <person name="Kautmanova I."/>
            <person name="Kiss B."/>
            <person name="Kocsube S."/>
            <person name="Kotiranta H."/>
            <person name="LaButti K.M."/>
            <person name="Lechner B.E."/>
            <person name="Liimatainen K."/>
            <person name="Lipzen A."/>
            <person name="Lukacs Z."/>
            <person name="Mihaltcheva S."/>
            <person name="Morgado L.N."/>
            <person name="Niskanen T."/>
            <person name="Noordeloos M.E."/>
            <person name="Ohm R.A."/>
            <person name="Ortiz-Santana B."/>
            <person name="Ovrebo C."/>
            <person name="Racz N."/>
            <person name="Riley R."/>
            <person name="Savchenko A."/>
            <person name="Shiryaev A."/>
            <person name="Soop K."/>
            <person name="Spirin V."/>
            <person name="Szebenyi C."/>
            <person name="Tomsovsky M."/>
            <person name="Tulloss R.E."/>
            <person name="Uehling J."/>
            <person name="Grigoriev I.V."/>
            <person name="Vagvolgyi C."/>
            <person name="Papp T."/>
            <person name="Martin F.M."/>
            <person name="Miettinen O."/>
            <person name="Hibbett D.S."/>
            <person name="Nagy L.G."/>
        </authorList>
    </citation>
    <scope>NUCLEOTIDE SEQUENCE [LARGE SCALE GENOMIC DNA]</scope>
    <source>
        <strain evidence="9 10">CBS 121175</strain>
    </source>
</reference>
<feature type="non-terminal residue" evidence="9">
    <location>
        <position position="1"/>
    </location>
</feature>
<proteinExistence type="predicted"/>
<dbReference type="Pfam" id="PF00324">
    <property type="entry name" value="AA_permease"/>
    <property type="match status" value="1"/>
</dbReference>
<keyword evidence="4" id="KW-0029">Amino-acid transport</keyword>